<evidence type="ECO:0000313" key="3">
    <source>
        <dbReference type="Proteomes" id="UP000076532"/>
    </source>
</evidence>
<dbReference type="Proteomes" id="UP000076532">
    <property type="component" value="Unassembled WGS sequence"/>
</dbReference>
<evidence type="ECO:0000313" key="2">
    <source>
        <dbReference type="EMBL" id="KZP15712.1"/>
    </source>
</evidence>
<gene>
    <name evidence="2" type="ORF">FIBSPDRAFT_866877</name>
</gene>
<evidence type="ECO:0000256" key="1">
    <source>
        <dbReference type="SAM" id="MobiDB-lite"/>
    </source>
</evidence>
<accession>A0A166EFK0</accession>
<feature type="region of interest" description="Disordered" evidence="1">
    <location>
        <begin position="1"/>
        <end position="22"/>
    </location>
</feature>
<dbReference type="EMBL" id="KV417601">
    <property type="protein sequence ID" value="KZP15712.1"/>
    <property type="molecule type" value="Genomic_DNA"/>
</dbReference>
<reference evidence="2 3" key="1">
    <citation type="journal article" date="2016" name="Mol. Biol. Evol.">
        <title>Comparative Genomics of Early-Diverging Mushroom-Forming Fungi Provides Insights into the Origins of Lignocellulose Decay Capabilities.</title>
        <authorList>
            <person name="Nagy L.G."/>
            <person name="Riley R."/>
            <person name="Tritt A."/>
            <person name="Adam C."/>
            <person name="Daum C."/>
            <person name="Floudas D."/>
            <person name="Sun H."/>
            <person name="Yadav J.S."/>
            <person name="Pangilinan J."/>
            <person name="Larsson K.H."/>
            <person name="Matsuura K."/>
            <person name="Barry K."/>
            <person name="Labutti K."/>
            <person name="Kuo R."/>
            <person name="Ohm R.A."/>
            <person name="Bhattacharya S.S."/>
            <person name="Shirouzu T."/>
            <person name="Yoshinaga Y."/>
            <person name="Martin F.M."/>
            <person name="Grigoriev I.V."/>
            <person name="Hibbett D.S."/>
        </authorList>
    </citation>
    <scope>NUCLEOTIDE SEQUENCE [LARGE SCALE GENOMIC DNA]</scope>
    <source>
        <strain evidence="2 3">CBS 109695</strain>
    </source>
</reference>
<feature type="compositionally biased region" description="Low complexity" evidence="1">
    <location>
        <begin position="11"/>
        <end position="22"/>
    </location>
</feature>
<organism evidence="2 3">
    <name type="scientific">Athelia psychrophila</name>
    <dbReference type="NCBI Taxonomy" id="1759441"/>
    <lineage>
        <taxon>Eukaryota</taxon>
        <taxon>Fungi</taxon>
        <taxon>Dikarya</taxon>
        <taxon>Basidiomycota</taxon>
        <taxon>Agaricomycotina</taxon>
        <taxon>Agaricomycetes</taxon>
        <taxon>Agaricomycetidae</taxon>
        <taxon>Atheliales</taxon>
        <taxon>Atheliaceae</taxon>
        <taxon>Athelia</taxon>
    </lineage>
</organism>
<protein>
    <submittedName>
        <fullName evidence="2">Uncharacterized protein</fullName>
    </submittedName>
</protein>
<sequence length="99" mass="10854">MTTHGLPAKLTTTDRCTSTPSTARFFSRESTNGAEESNVAEALSGALLRHVSARVMHESREAMAATASRCPQVRLPYRVKLLATGHSCYRPHRTGGRKR</sequence>
<proteinExistence type="predicted"/>
<keyword evidence="3" id="KW-1185">Reference proteome</keyword>
<name>A0A166EFK0_9AGAM</name>
<dbReference type="AlphaFoldDB" id="A0A166EFK0"/>